<keyword evidence="4" id="KW-0547">Nucleotide-binding</keyword>
<dbReference type="InterPro" id="IPR004520">
    <property type="entry name" value="GTPase_MnmE"/>
</dbReference>
<keyword evidence="8" id="KW-1185">Reference proteome</keyword>
<dbReference type="Gene3D" id="3.40.50.300">
    <property type="entry name" value="P-loop containing nucleotide triphosphate hydrolases"/>
    <property type="match status" value="1"/>
</dbReference>
<dbReference type="Pfam" id="PF10396">
    <property type="entry name" value="TrmE_N"/>
    <property type="match status" value="1"/>
</dbReference>
<dbReference type="GO" id="GO:0030488">
    <property type="term" value="P:tRNA methylation"/>
    <property type="evidence" value="ECO:0007669"/>
    <property type="project" value="TreeGrafter"/>
</dbReference>
<dbReference type="InterPro" id="IPR027368">
    <property type="entry name" value="MnmE_dom2"/>
</dbReference>
<dbReference type="InterPro" id="IPR027266">
    <property type="entry name" value="TrmE/GcvT-like"/>
</dbReference>
<proteinExistence type="inferred from homology"/>
<dbReference type="PANTHER" id="PTHR42714:SF2">
    <property type="entry name" value="TRNA MODIFICATION GTPASE GTPBP3, MITOCHONDRIAL"/>
    <property type="match status" value="1"/>
</dbReference>
<dbReference type="NCBIfam" id="TIGR00231">
    <property type="entry name" value="small_GTP"/>
    <property type="match status" value="1"/>
</dbReference>
<dbReference type="AlphaFoldDB" id="A0AA36IQ50"/>
<sequence length="436" mass="46420">MTDTIIALSSGALPSGIAIVRASGTASGALAERFCGALPAPRTAALRVFRDDEALEIDRGYVLWLPGPASFTGEDCVEFHLHGSRAVVDRVLDLATEMSGVRLAEAGEFARRAFSNGKLDLVEAEALGDLISAETEAQRRFAVELAGGAQSSLYEDWRARLLHARSMIEAEIDFSDEDDVPGSVSDRVWADMRTMSDALSRHMDGERRGRIMRSGLQVAIVGAPNAGKSTLLNAMAGSDRAIVSPEPGTTRDVVEARLDLGGHLVVLADTAGLRDEAGTVEGEGIRRAIQRAAEADLVLHVSETGLFEMPQLPDGPAVWTVRTKVDLTVDGATPVQAADYSLSAMTGEGLEALVAALTDFARDGAGGSDLAPGRARHMQHLAACKTHLIDSLSEQMPLELRAEHLRLAGEQLGRITGRIDVEDMLGTIFSQFCIGK</sequence>
<evidence type="ECO:0000256" key="3">
    <source>
        <dbReference type="ARBA" id="ARBA00022694"/>
    </source>
</evidence>
<dbReference type="Gene3D" id="1.20.120.430">
    <property type="entry name" value="tRNA modification GTPase MnmE domain 2"/>
    <property type="match status" value="1"/>
</dbReference>
<dbReference type="PROSITE" id="PS51709">
    <property type="entry name" value="G_TRME"/>
    <property type="match status" value="1"/>
</dbReference>
<dbReference type="Pfam" id="PF01926">
    <property type="entry name" value="MMR_HSR1"/>
    <property type="match status" value="1"/>
</dbReference>
<comment type="caution">
    <text evidence="7">The sequence shown here is derived from an EMBL/GenBank/DDBJ whole genome shotgun (WGS) entry which is preliminary data.</text>
</comment>
<dbReference type="GO" id="GO:0002098">
    <property type="term" value="P:tRNA wobble uridine modification"/>
    <property type="evidence" value="ECO:0007669"/>
    <property type="project" value="TreeGrafter"/>
</dbReference>
<dbReference type="FunFam" id="3.30.1360.120:FF:000007">
    <property type="entry name" value="tRNA modification GTPase GTPBP3, mitochondrial"/>
    <property type="match status" value="1"/>
</dbReference>
<reference evidence="7" key="1">
    <citation type="submission" date="2023-08" db="EMBL/GenBank/DDBJ databases">
        <authorList>
            <person name="Chen Y."/>
            <person name="Shah S."/>
            <person name="Dougan E. K."/>
            <person name="Thang M."/>
            <person name="Chan C."/>
        </authorList>
    </citation>
    <scope>NUCLEOTIDE SEQUENCE</scope>
</reference>
<dbReference type="Pfam" id="PF12631">
    <property type="entry name" value="MnmE_helical"/>
    <property type="match status" value="1"/>
</dbReference>
<dbReference type="InterPro" id="IPR025867">
    <property type="entry name" value="MnmE_helical"/>
</dbReference>
<accession>A0AA36IQ50</accession>
<organism evidence="7 8">
    <name type="scientific">Effrenium voratum</name>
    <dbReference type="NCBI Taxonomy" id="2562239"/>
    <lineage>
        <taxon>Eukaryota</taxon>
        <taxon>Sar</taxon>
        <taxon>Alveolata</taxon>
        <taxon>Dinophyceae</taxon>
        <taxon>Suessiales</taxon>
        <taxon>Symbiodiniaceae</taxon>
        <taxon>Effrenium</taxon>
    </lineage>
</organism>
<dbReference type="InterPro" id="IPR027417">
    <property type="entry name" value="P-loop_NTPase"/>
</dbReference>
<dbReference type="CDD" id="cd14858">
    <property type="entry name" value="TrmE_N"/>
    <property type="match status" value="1"/>
</dbReference>
<dbReference type="InterPro" id="IPR031168">
    <property type="entry name" value="G_TrmE"/>
</dbReference>
<dbReference type="EMBL" id="CAUJNA010002223">
    <property type="protein sequence ID" value="CAJ1391411.1"/>
    <property type="molecule type" value="Genomic_DNA"/>
</dbReference>
<dbReference type="GO" id="GO:0005525">
    <property type="term" value="F:GTP binding"/>
    <property type="evidence" value="ECO:0007669"/>
    <property type="project" value="UniProtKB-KW"/>
</dbReference>
<dbReference type="Gene3D" id="3.30.1360.120">
    <property type="entry name" value="Probable tRNA modification gtpase trme, domain 1"/>
    <property type="match status" value="1"/>
</dbReference>
<dbReference type="GO" id="GO:0005739">
    <property type="term" value="C:mitochondrion"/>
    <property type="evidence" value="ECO:0007669"/>
    <property type="project" value="UniProtKB-SubCell"/>
</dbReference>
<evidence type="ECO:0000256" key="1">
    <source>
        <dbReference type="ARBA" id="ARBA00004173"/>
    </source>
</evidence>
<feature type="domain" description="TrmE-type G" evidence="6">
    <location>
        <begin position="215"/>
        <end position="362"/>
    </location>
</feature>
<dbReference type="SUPFAM" id="SSF116878">
    <property type="entry name" value="TrmE connector domain"/>
    <property type="match status" value="1"/>
</dbReference>
<dbReference type="HAMAP" id="MF_00379">
    <property type="entry name" value="GTPase_MnmE"/>
    <property type="match status" value="1"/>
</dbReference>
<evidence type="ECO:0000313" key="7">
    <source>
        <dbReference type="EMBL" id="CAJ1391411.1"/>
    </source>
</evidence>
<evidence type="ECO:0000256" key="2">
    <source>
        <dbReference type="ARBA" id="ARBA00011043"/>
    </source>
</evidence>
<dbReference type="CDD" id="cd04164">
    <property type="entry name" value="trmE"/>
    <property type="match status" value="1"/>
</dbReference>
<gene>
    <name evidence="7" type="ORF">EVOR1521_LOCUS16675</name>
</gene>
<evidence type="ECO:0000256" key="4">
    <source>
        <dbReference type="ARBA" id="ARBA00022741"/>
    </source>
</evidence>
<evidence type="ECO:0000256" key="5">
    <source>
        <dbReference type="ARBA" id="ARBA00023134"/>
    </source>
</evidence>
<name>A0AA36IQ50_9DINO</name>
<dbReference type="PRINTS" id="PR00326">
    <property type="entry name" value="GTP1OBG"/>
</dbReference>
<dbReference type="InterPro" id="IPR005225">
    <property type="entry name" value="Small_GTP-bd"/>
</dbReference>
<dbReference type="PANTHER" id="PTHR42714">
    <property type="entry name" value="TRNA MODIFICATION GTPASE GTPBP3"/>
    <property type="match status" value="1"/>
</dbReference>
<protein>
    <recommendedName>
        <fullName evidence="6">TrmE-type G domain-containing protein</fullName>
    </recommendedName>
</protein>
<dbReference type="GO" id="GO:0003924">
    <property type="term" value="F:GTPase activity"/>
    <property type="evidence" value="ECO:0007669"/>
    <property type="project" value="InterPro"/>
</dbReference>
<evidence type="ECO:0000259" key="6">
    <source>
        <dbReference type="PROSITE" id="PS51709"/>
    </source>
</evidence>
<dbReference type="InterPro" id="IPR006073">
    <property type="entry name" value="GTP-bd"/>
</dbReference>
<dbReference type="Proteomes" id="UP001178507">
    <property type="component" value="Unassembled WGS sequence"/>
</dbReference>
<evidence type="ECO:0000313" key="8">
    <source>
        <dbReference type="Proteomes" id="UP001178507"/>
    </source>
</evidence>
<dbReference type="NCBIfam" id="NF003661">
    <property type="entry name" value="PRK05291.1-3"/>
    <property type="match status" value="1"/>
</dbReference>
<dbReference type="SUPFAM" id="SSF52540">
    <property type="entry name" value="P-loop containing nucleoside triphosphate hydrolases"/>
    <property type="match status" value="1"/>
</dbReference>
<comment type="subcellular location">
    <subcellularLocation>
        <location evidence="1">Mitochondrion</location>
    </subcellularLocation>
</comment>
<keyword evidence="5" id="KW-0342">GTP-binding</keyword>
<dbReference type="InterPro" id="IPR018948">
    <property type="entry name" value="GTP-bd_TrmE_N"/>
</dbReference>
<keyword evidence="3" id="KW-0819">tRNA processing</keyword>
<comment type="similarity">
    <text evidence="2">Belongs to the TRAFAC class TrmE-Era-EngA-EngB-Septin-like GTPase superfamily. TrmE GTPase family.</text>
</comment>